<sequence length="92" mass="10735">MLIVQPYIDTVRKVDIDGQRYVETNHELVMTETEITSRDYRFALKNVFDISYRPVRDGVGLLYLHTNQGVVPFKLNTPPDEFIAAYKSIRSR</sequence>
<dbReference type="STRING" id="571932.SAMN05421743_109189"/>
<evidence type="ECO:0000313" key="1">
    <source>
        <dbReference type="EMBL" id="SEA87317.1"/>
    </source>
</evidence>
<organism evidence="1 2">
    <name type="scientific">Thalassobacillus cyri</name>
    <dbReference type="NCBI Taxonomy" id="571932"/>
    <lineage>
        <taxon>Bacteria</taxon>
        <taxon>Bacillati</taxon>
        <taxon>Bacillota</taxon>
        <taxon>Bacilli</taxon>
        <taxon>Bacillales</taxon>
        <taxon>Bacillaceae</taxon>
        <taxon>Thalassobacillus</taxon>
    </lineage>
</organism>
<accession>A0A1H4EQY6</accession>
<name>A0A1H4EQY6_9BACI</name>
<evidence type="ECO:0000313" key="2">
    <source>
        <dbReference type="Proteomes" id="UP000198584"/>
    </source>
</evidence>
<proteinExistence type="predicted"/>
<gene>
    <name evidence="1" type="ORF">SAMN05421743_109189</name>
</gene>
<evidence type="ECO:0008006" key="3">
    <source>
        <dbReference type="Google" id="ProtNLM"/>
    </source>
</evidence>
<reference evidence="1 2" key="1">
    <citation type="submission" date="2016-10" db="EMBL/GenBank/DDBJ databases">
        <authorList>
            <person name="de Groot N.N."/>
        </authorList>
    </citation>
    <scope>NUCLEOTIDE SEQUENCE [LARGE SCALE GENOMIC DNA]</scope>
    <source>
        <strain evidence="1 2">CCM7597</strain>
    </source>
</reference>
<dbReference type="OrthoDB" id="2691759at2"/>
<dbReference type="RefSeq" id="WP_093045305.1">
    <property type="nucleotide sequence ID" value="NZ_FNQR01000009.1"/>
</dbReference>
<dbReference type="Proteomes" id="UP000198584">
    <property type="component" value="Unassembled WGS sequence"/>
</dbReference>
<dbReference type="AlphaFoldDB" id="A0A1H4EQY6"/>
<dbReference type="EMBL" id="FNQR01000009">
    <property type="protein sequence ID" value="SEA87317.1"/>
    <property type="molecule type" value="Genomic_DNA"/>
</dbReference>
<keyword evidence="2" id="KW-1185">Reference proteome</keyword>
<protein>
    <recommendedName>
        <fullName evidence="3">PH domain-containing protein</fullName>
    </recommendedName>
</protein>